<dbReference type="SUPFAM" id="SSF46938">
    <property type="entry name" value="CRAL/TRIO N-terminal domain"/>
    <property type="match status" value="1"/>
</dbReference>
<accession>A0A2G9V593</accession>
<name>A0A2G9V593_TELCI</name>
<organism evidence="2 3">
    <name type="scientific">Teladorsagia circumcincta</name>
    <name type="common">Brown stomach worm</name>
    <name type="synonym">Ostertagia circumcincta</name>
    <dbReference type="NCBI Taxonomy" id="45464"/>
    <lineage>
        <taxon>Eukaryota</taxon>
        <taxon>Metazoa</taxon>
        <taxon>Ecdysozoa</taxon>
        <taxon>Nematoda</taxon>
        <taxon>Chromadorea</taxon>
        <taxon>Rhabditida</taxon>
        <taxon>Rhabditina</taxon>
        <taxon>Rhabditomorpha</taxon>
        <taxon>Strongyloidea</taxon>
        <taxon>Trichostrongylidae</taxon>
        <taxon>Teladorsagia</taxon>
    </lineage>
</organism>
<protein>
    <submittedName>
        <fullName evidence="2">CRAL/TRIO domain protein</fullName>
    </submittedName>
</protein>
<reference evidence="2 3" key="1">
    <citation type="submission" date="2015-09" db="EMBL/GenBank/DDBJ databases">
        <title>Draft genome of the parasitic nematode Teladorsagia circumcincta isolate WARC Sus (inbred).</title>
        <authorList>
            <person name="Mitreva M."/>
        </authorList>
    </citation>
    <scope>NUCLEOTIDE SEQUENCE [LARGE SCALE GENOMIC DNA]</scope>
    <source>
        <strain evidence="2 3">S</strain>
    </source>
</reference>
<feature type="domain" description="CRAL-TRIO" evidence="1">
    <location>
        <begin position="81"/>
        <end position="255"/>
    </location>
</feature>
<dbReference type="OrthoDB" id="1434354at2759"/>
<gene>
    <name evidence="2" type="ORF">TELCIR_00782</name>
</gene>
<dbReference type="EMBL" id="KZ345010">
    <property type="protein sequence ID" value="PIO77132.1"/>
    <property type="molecule type" value="Genomic_DNA"/>
</dbReference>
<dbReference type="Pfam" id="PF00650">
    <property type="entry name" value="CRAL_TRIO"/>
    <property type="match status" value="1"/>
</dbReference>
<dbReference type="InterPro" id="IPR001251">
    <property type="entry name" value="CRAL-TRIO_dom"/>
</dbReference>
<dbReference type="Proteomes" id="UP000230423">
    <property type="component" value="Unassembled WGS sequence"/>
</dbReference>
<dbReference type="SUPFAM" id="SSF52087">
    <property type="entry name" value="CRAL/TRIO domain"/>
    <property type="match status" value="1"/>
</dbReference>
<proteinExistence type="predicted"/>
<evidence type="ECO:0000313" key="2">
    <source>
        <dbReference type="EMBL" id="PIO77132.1"/>
    </source>
</evidence>
<dbReference type="InterPro" id="IPR036273">
    <property type="entry name" value="CRAL/TRIO_N_dom_sf"/>
</dbReference>
<dbReference type="AlphaFoldDB" id="A0A2G9V593"/>
<dbReference type="PANTHER" id="PTHR47159">
    <property type="entry name" value="PROTEIN CBG07705-RELATED"/>
    <property type="match status" value="1"/>
</dbReference>
<dbReference type="InterPro" id="IPR053302">
    <property type="entry name" value="CRAL-TRIO_domain"/>
</dbReference>
<dbReference type="PANTHER" id="PTHR47159:SF1">
    <property type="entry name" value="CRAL-TRIO DOMAIN-CONTAINING PROTEIN F28H7.8"/>
    <property type="match status" value="1"/>
</dbReference>
<keyword evidence="3" id="KW-1185">Reference proteome</keyword>
<dbReference type="CDD" id="cd00170">
    <property type="entry name" value="SEC14"/>
    <property type="match status" value="1"/>
</dbReference>
<evidence type="ECO:0000259" key="1">
    <source>
        <dbReference type="PROSITE" id="PS50191"/>
    </source>
</evidence>
<dbReference type="Gene3D" id="3.40.525.10">
    <property type="entry name" value="CRAL-TRIO lipid binding domain"/>
    <property type="match status" value="1"/>
</dbReference>
<dbReference type="SMART" id="SM00516">
    <property type="entry name" value="SEC14"/>
    <property type="match status" value="1"/>
</dbReference>
<dbReference type="InterPro" id="IPR036865">
    <property type="entry name" value="CRAL-TRIO_dom_sf"/>
</dbReference>
<evidence type="ECO:0000313" key="3">
    <source>
        <dbReference type="Proteomes" id="UP000230423"/>
    </source>
</evidence>
<dbReference type="PROSITE" id="PS50191">
    <property type="entry name" value="CRAL_TRIO"/>
    <property type="match status" value="1"/>
</dbReference>
<sequence length="275" mass="31442">MPPTEAAESEAVEKVRSQLADLLHPRYNTYFNILRWLQHYDFDVQKAVDNLRKHLKWRRERHLDEDARGLQSCTVSHLLPYIYVSAEYAPISIIGPNRKNGDRLIVVDQSGRIDIGGVMKSIQPTEYVHQLHRNYEEILAKMNEMEANTGVQCYVYYVFDLDGLSFNPSLLGTVSGPFRVQWQLIFKDYPEFIDRFIFVNTPSYISVLGRALSAFVPDKTQNRVAVAGKNSQDILEFADRDCLPERYGGEIPDEKVLRPKARAEGSLLATETGVS</sequence>